<dbReference type="PANTHER" id="PTHR33112">
    <property type="entry name" value="DOMAIN PROTEIN, PUTATIVE-RELATED"/>
    <property type="match status" value="1"/>
</dbReference>
<comment type="caution">
    <text evidence="2">The sequence shown here is derived from an EMBL/GenBank/DDBJ whole genome shotgun (WGS) entry which is preliminary data.</text>
</comment>
<accession>A0AA40D234</accession>
<proteinExistence type="predicted"/>
<protein>
    <submittedName>
        <fullName evidence="2">Heterokaryon incompatibility protein-domain-containing protein</fullName>
    </submittedName>
</protein>
<reference evidence="2" key="1">
    <citation type="submission" date="2023-06" db="EMBL/GenBank/DDBJ databases">
        <title>Genome-scale phylogeny and comparative genomics of the fungal order Sordariales.</title>
        <authorList>
            <consortium name="Lawrence Berkeley National Laboratory"/>
            <person name="Hensen N."/>
            <person name="Bonometti L."/>
            <person name="Westerberg I."/>
            <person name="Brannstrom I.O."/>
            <person name="Guillou S."/>
            <person name="Cros-Aarteil S."/>
            <person name="Calhoun S."/>
            <person name="Haridas S."/>
            <person name="Kuo A."/>
            <person name="Mondo S."/>
            <person name="Pangilinan J."/>
            <person name="Riley R."/>
            <person name="Labutti K."/>
            <person name="Andreopoulos B."/>
            <person name="Lipzen A."/>
            <person name="Chen C."/>
            <person name="Yanf M."/>
            <person name="Daum C."/>
            <person name="Ng V."/>
            <person name="Clum A."/>
            <person name="Steindorff A."/>
            <person name="Ohm R."/>
            <person name="Martin F."/>
            <person name="Silar P."/>
            <person name="Natvig D."/>
            <person name="Lalanne C."/>
            <person name="Gautier V."/>
            <person name="Ament-Velasquez S.L."/>
            <person name="Kruys A."/>
            <person name="Hutchinson M.I."/>
            <person name="Powell A.J."/>
            <person name="Barry K."/>
            <person name="Miller A.N."/>
            <person name="Grigoriev I.V."/>
            <person name="Debuchy R."/>
            <person name="Gladieux P."/>
            <person name="Thoren M.H."/>
            <person name="Johannesson H."/>
        </authorList>
    </citation>
    <scope>NUCLEOTIDE SEQUENCE</scope>
    <source>
        <strain evidence="2">SMH2532-1</strain>
    </source>
</reference>
<evidence type="ECO:0000259" key="1">
    <source>
        <dbReference type="Pfam" id="PF06985"/>
    </source>
</evidence>
<dbReference type="EMBL" id="JAULSV010000001">
    <property type="protein sequence ID" value="KAK0657758.1"/>
    <property type="molecule type" value="Genomic_DNA"/>
</dbReference>
<dbReference type="Proteomes" id="UP001174936">
    <property type="component" value="Unassembled WGS sequence"/>
</dbReference>
<dbReference type="Pfam" id="PF06985">
    <property type="entry name" value="HET"/>
    <property type="match status" value="1"/>
</dbReference>
<feature type="non-terminal residue" evidence="2">
    <location>
        <position position="251"/>
    </location>
</feature>
<name>A0AA40D234_9PEZI</name>
<feature type="non-terminal residue" evidence="2">
    <location>
        <position position="1"/>
    </location>
</feature>
<gene>
    <name evidence="2" type="ORF">B0T16DRAFT_313728</name>
</gene>
<evidence type="ECO:0000313" key="3">
    <source>
        <dbReference type="Proteomes" id="UP001174936"/>
    </source>
</evidence>
<evidence type="ECO:0000313" key="2">
    <source>
        <dbReference type="EMBL" id="KAK0657758.1"/>
    </source>
</evidence>
<feature type="domain" description="Heterokaryon incompatibility" evidence="1">
    <location>
        <begin position="14"/>
        <end position="134"/>
    </location>
</feature>
<dbReference type="PANTHER" id="PTHR33112:SF16">
    <property type="entry name" value="HETEROKARYON INCOMPATIBILITY DOMAIN-CONTAINING PROTEIN"/>
    <property type="match status" value="1"/>
</dbReference>
<sequence>QTMQHNLDERTSPFSLSALSQTLQDAVLLTRSLGIRYIWIDAICIVQDDRAEWMVEAQKMMQYYGDAQVTIVPAHADSADSGMKTEREVPFSRRFTGPWNNDSGRDLILTNTAFKTRDAVSKWAWNQRGWTYQERLNSARLLFVFSHSLMLNCRQGSWNSLTGWDHQPREAWSTFLPLRSPGKTQSRLDRDANTWCSLVGNYTQRQLTSRRDKWFAFSSIAEAFSRASGRRTVAGLLEDRLLEDLASWRSP</sequence>
<keyword evidence="3" id="KW-1185">Reference proteome</keyword>
<organism evidence="2 3">
    <name type="scientific">Cercophora newfieldiana</name>
    <dbReference type="NCBI Taxonomy" id="92897"/>
    <lineage>
        <taxon>Eukaryota</taxon>
        <taxon>Fungi</taxon>
        <taxon>Dikarya</taxon>
        <taxon>Ascomycota</taxon>
        <taxon>Pezizomycotina</taxon>
        <taxon>Sordariomycetes</taxon>
        <taxon>Sordariomycetidae</taxon>
        <taxon>Sordariales</taxon>
        <taxon>Lasiosphaeriaceae</taxon>
        <taxon>Cercophora</taxon>
    </lineage>
</organism>
<dbReference type="InterPro" id="IPR010730">
    <property type="entry name" value="HET"/>
</dbReference>
<dbReference type="AlphaFoldDB" id="A0AA40D234"/>